<accession>A0A8J3GDF0</accession>
<dbReference type="InterPro" id="IPR012902">
    <property type="entry name" value="N_methyl_site"/>
</dbReference>
<reference evidence="2" key="2">
    <citation type="submission" date="2020-09" db="EMBL/GenBank/DDBJ databases">
        <authorList>
            <person name="Sun Q."/>
            <person name="Kim S."/>
        </authorList>
    </citation>
    <scope>NUCLEOTIDE SEQUENCE</scope>
    <source>
        <strain evidence="2">KCTC 12870</strain>
    </source>
</reference>
<dbReference type="AlphaFoldDB" id="A0A8J3GDF0"/>
<gene>
    <name evidence="2" type="ORF">GCM10007047_08670</name>
</gene>
<protein>
    <recommendedName>
        <fullName evidence="4">Prepilin-type N-terminal cleavage/methylation domain-containing protein</fullName>
    </recommendedName>
</protein>
<keyword evidence="1" id="KW-1133">Transmembrane helix</keyword>
<dbReference type="Pfam" id="PF07963">
    <property type="entry name" value="N_methyl"/>
    <property type="match status" value="1"/>
</dbReference>
<keyword evidence="1" id="KW-0472">Membrane</keyword>
<proteinExistence type="predicted"/>
<dbReference type="NCBIfam" id="TIGR02532">
    <property type="entry name" value="IV_pilin_GFxxxE"/>
    <property type="match status" value="1"/>
</dbReference>
<comment type="caution">
    <text evidence="2">The sequence shown here is derived from an EMBL/GenBank/DDBJ whole genome shotgun (WGS) entry which is preliminary data.</text>
</comment>
<evidence type="ECO:0000313" key="2">
    <source>
        <dbReference type="EMBL" id="GHB95254.1"/>
    </source>
</evidence>
<evidence type="ECO:0000313" key="3">
    <source>
        <dbReference type="Proteomes" id="UP000642829"/>
    </source>
</evidence>
<evidence type="ECO:0008006" key="4">
    <source>
        <dbReference type="Google" id="ProtNLM"/>
    </source>
</evidence>
<name>A0A8J3GDF0_9BACT</name>
<dbReference type="RefSeq" id="WP_189512243.1">
    <property type="nucleotide sequence ID" value="NZ_BMXG01000004.1"/>
</dbReference>
<dbReference type="Proteomes" id="UP000642829">
    <property type="component" value="Unassembled WGS sequence"/>
</dbReference>
<keyword evidence="3" id="KW-1185">Reference proteome</keyword>
<organism evidence="2 3">
    <name type="scientific">Cerasicoccus arenae</name>
    <dbReference type="NCBI Taxonomy" id="424488"/>
    <lineage>
        <taxon>Bacteria</taxon>
        <taxon>Pseudomonadati</taxon>
        <taxon>Verrucomicrobiota</taxon>
        <taxon>Opitutia</taxon>
        <taxon>Puniceicoccales</taxon>
        <taxon>Cerasicoccaceae</taxon>
        <taxon>Cerasicoccus</taxon>
    </lineage>
</organism>
<feature type="transmembrane region" description="Helical" evidence="1">
    <location>
        <begin position="21"/>
        <end position="40"/>
    </location>
</feature>
<reference evidence="2" key="1">
    <citation type="journal article" date="2014" name="Int. J. Syst. Evol. Microbiol.">
        <title>Complete genome sequence of Corynebacterium casei LMG S-19264T (=DSM 44701T), isolated from a smear-ripened cheese.</title>
        <authorList>
            <consortium name="US DOE Joint Genome Institute (JGI-PGF)"/>
            <person name="Walter F."/>
            <person name="Albersmeier A."/>
            <person name="Kalinowski J."/>
            <person name="Ruckert C."/>
        </authorList>
    </citation>
    <scope>NUCLEOTIDE SEQUENCE</scope>
    <source>
        <strain evidence="2">KCTC 12870</strain>
    </source>
</reference>
<keyword evidence="1" id="KW-0812">Transmembrane</keyword>
<dbReference type="EMBL" id="BMXG01000004">
    <property type="protein sequence ID" value="GHB95254.1"/>
    <property type="molecule type" value="Genomic_DNA"/>
</dbReference>
<sequence>MNLQHHTRLRQSASGFTLTEMLIALTLVSLLSVGMMAFMVDVARGVFWGTEKAEISEDVRTFTMRLAAEARSSNAAIIYKSFATDDRDAGADRRDDNQSGDCLVLVNTEPYPNSDDSEHYTSAVIYFRKANEDNDGIGPVYRLEWNATSASDFLDTANYTLEDMLTKIADDDSGDYPVVIELSRGVSNGRLFTNYKQGKVTVVNGEILHGNNVKEVTNTYNLSISPRG</sequence>
<evidence type="ECO:0000256" key="1">
    <source>
        <dbReference type="SAM" id="Phobius"/>
    </source>
</evidence>